<dbReference type="GO" id="GO:0006637">
    <property type="term" value="P:acyl-CoA metabolic process"/>
    <property type="evidence" value="ECO:0007669"/>
    <property type="project" value="TreeGrafter"/>
</dbReference>
<dbReference type="GO" id="GO:0047617">
    <property type="term" value="F:fatty acyl-CoA hydrolase activity"/>
    <property type="evidence" value="ECO:0007669"/>
    <property type="project" value="TreeGrafter"/>
</dbReference>
<comment type="caution">
    <text evidence="3">The sequence shown here is derived from an EMBL/GenBank/DDBJ whole genome shotgun (WGS) entry which is preliminary data.</text>
</comment>
<dbReference type="OrthoDB" id="6347013at2759"/>
<sequence length="154" mass="15973">MVEVTVTPQSSLADRPGGGGVRGLSPSQLVTLRAWLGGGQGERFQSRAFFRADGAGGGGPALHAALGGSYSGVWPGGGVWFLQPDTLFRRLVKREGGGSPFRVRLEVLEGLSMGWGGGEQPLASCEAERWYVGPGGGGVPVREGRVRGALFLPP</sequence>
<dbReference type="Pfam" id="PF04775">
    <property type="entry name" value="Bile_Hydr_Trans"/>
    <property type="match status" value="1"/>
</dbReference>
<name>A0A7K5R409_9PASE</name>
<dbReference type="GO" id="GO:0005777">
    <property type="term" value="C:peroxisome"/>
    <property type="evidence" value="ECO:0007669"/>
    <property type="project" value="TreeGrafter"/>
</dbReference>
<dbReference type="InterPro" id="IPR042490">
    <property type="entry name" value="Thio_Ohase/BAAT_N"/>
</dbReference>
<feature type="non-terminal residue" evidence="3">
    <location>
        <position position="154"/>
    </location>
</feature>
<gene>
    <name evidence="3" type="primary">Baat</name>
    <name evidence="3" type="ORF">PRUHIM_R04679</name>
</gene>
<evidence type="ECO:0000313" key="4">
    <source>
        <dbReference type="Proteomes" id="UP000566454"/>
    </source>
</evidence>
<dbReference type="Gene3D" id="2.60.40.2240">
    <property type="entry name" value="Acyl-CoA thioester hydrolase/BAAT N-terminal domain"/>
    <property type="match status" value="1"/>
</dbReference>
<keyword evidence="3" id="KW-0808">Transferase</keyword>
<dbReference type="GO" id="GO:0016746">
    <property type="term" value="F:acyltransferase activity"/>
    <property type="evidence" value="ECO:0007669"/>
    <property type="project" value="UniProtKB-KW"/>
</dbReference>
<feature type="domain" description="Acyl-CoA thioester hydrolase/bile acid-CoA amino acid N-acetyltransferase" evidence="2">
    <location>
        <begin position="21"/>
        <end position="143"/>
    </location>
</feature>
<dbReference type="PANTHER" id="PTHR10824">
    <property type="entry name" value="ACYL-COENZYME A THIOESTERASE-RELATED"/>
    <property type="match status" value="1"/>
</dbReference>
<accession>A0A7K5R409</accession>
<proteinExistence type="predicted"/>
<protein>
    <submittedName>
        <fullName evidence="3">BAAT acyltransferase</fullName>
    </submittedName>
</protein>
<evidence type="ECO:0000313" key="3">
    <source>
        <dbReference type="EMBL" id="NWT74451.1"/>
    </source>
</evidence>
<organism evidence="3 4">
    <name type="scientific">Prunella himalayana</name>
    <dbReference type="NCBI Taxonomy" id="670356"/>
    <lineage>
        <taxon>Eukaryota</taxon>
        <taxon>Metazoa</taxon>
        <taxon>Chordata</taxon>
        <taxon>Craniata</taxon>
        <taxon>Vertebrata</taxon>
        <taxon>Euteleostomi</taxon>
        <taxon>Archelosauria</taxon>
        <taxon>Archosauria</taxon>
        <taxon>Dinosauria</taxon>
        <taxon>Saurischia</taxon>
        <taxon>Theropoda</taxon>
        <taxon>Coelurosauria</taxon>
        <taxon>Aves</taxon>
        <taxon>Neognathae</taxon>
        <taxon>Neoaves</taxon>
        <taxon>Telluraves</taxon>
        <taxon>Australaves</taxon>
        <taxon>Passeriformes</taxon>
        <taxon>Passeroidea</taxon>
        <taxon>Prunellidae</taxon>
        <taxon>Prunella</taxon>
    </lineage>
</organism>
<evidence type="ECO:0000259" key="2">
    <source>
        <dbReference type="Pfam" id="PF04775"/>
    </source>
</evidence>
<keyword evidence="3" id="KW-0012">Acyltransferase</keyword>
<dbReference type="Proteomes" id="UP000566454">
    <property type="component" value="Unassembled WGS sequence"/>
</dbReference>
<dbReference type="GO" id="GO:0006631">
    <property type="term" value="P:fatty acid metabolic process"/>
    <property type="evidence" value="ECO:0007669"/>
    <property type="project" value="TreeGrafter"/>
</dbReference>
<dbReference type="InterPro" id="IPR006862">
    <property type="entry name" value="Thio_Ohase/aa_AcTrfase"/>
</dbReference>
<dbReference type="EMBL" id="VYZK01000613">
    <property type="protein sequence ID" value="NWT74451.1"/>
    <property type="molecule type" value="Genomic_DNA"/>
</dbReference>
<dbReference type="PANTHER" id="PTHR10824:SF18">
    <property type="entry name" value="BILE ACID-COA:AMINO ACID N-ACYLTRANSFERASE"/>
    <property type="match status" value="1"/>
</dbReference>
<feature type="region of interest" description="Disordered" evidence="1">
    <location>
        <begin position="1"/>
        <end position="22"/>
    </location>
</feature>
<keyword evidence="4" id="KW-1185">Reference proteome</keyword>
<feature type="non-terminal residue" evidence="3">
    <location>
        <position position="1"/>
    </location>
</feature>
<evidence type="ECO:0000256" key="1">
    <source>
        <dbReference type="SAM" id="MobiDB-lite"/>
    </source>
</evidence>
<feature type="compositionally biased region" description="Polar residues" evidence="1">
    <location>
        <begin position="1"/>
        <end position="12"/>
    </location>
</feature>
<dbReference type="AlphaFoldDB" id="A0A7K5R409"/>
<reference evidence="3 4" key="1">
    <citation type="submission" date="2019-09" db="EMBL/GenBank/DDBJ databases">
        <title>Bird 10,000 Genomes (B10K) Project - Family phase.</title>
        <authorList>
            <person name="Zhang G."/>
        </authorList>
    </citation>
    <scope>NUCLEOTIDE SEQUENCE [LARGE SCALE GENOMIC DNA]</scope>
    <source>
        <strain evidence="3">B10K-DU-013-18</strain>
        <tissue evidence="3">Muscle</tissue>
    </source>
</reference>